<proteinExistence type="predicted"/>
<name>A0A382YAJ9_9ZZZZ</name>
<feature type="non-terminal residue" evidence="1">
    <location>
        <position position="1"/>
    </location>
</feature>
<accession>A0A382YAJ9</accession>
<reference evidence="1" key="1">
    <citation type="submission" date="2018-05" db="EMBL/GenBank/DDBJ databases">
        <authorList>
            <person name="Lanie J.A."/>
            <person name="Ng W.-L."/>
            <person name="Kazmierczak K.M."/>
            <person name="Andrzejewski T.M."/>
            <person name="Davidsen T.M."/>
            <person name="Wayne K.J."/>
            <person name="Tettelin H."/>
            <person name="Glass J.I."/>
            <person name="Rusch D."/>
            <person name="Podicherti R."/>
            <person name="Tsui H.-C.T."/>
            <person name="Winkler M.E."/>
        </authorList>
    </citation>
    <scope>NUCLEOTIDE SEQUENCE</scope>
</reference>
<protein>
    <submittedName>
        <fullName evidence="1">Uncharacterized protein</fullName>
    </submittedName>
</protein>
<dbReference type="EMBL" id="UINC01173984">
    <property type="protein sequence ID" value="SVD79881.1"/>
    <property type="molecule type" value="Genomic_DNA"/>
</dbReference>
<organism evidence="1">
    <name type="scientific">marine metagenome</name>
    <dbReference type="NCBI Taxonomy" id="408172"/>
    <lineage>
        <taxon>unclassified sequences</taxon>
        <taxon>metagenomes</taxon>
        <taxon>ecological metagenomes</taxon>
    </lineage>
</organism>
<evidence type="ECO:0000313" key="1">
    <source>
        <dbReference type="EMBL" id="SVD79881.1"/>
    </source>
</evidence>
<sequence>EDYQKALSILGDNVKDVVLRNIAVIEGT</sequence>
<gene>
    <name evidence="1" type="ORF">METZ01_LOCUS432735</name>
</gene>
<dbReference type="AlphaFoldDB" id="A0A382YAJ9"/>